<organism evidence="8 9">
    <name type="scientific">Paramecium sonneborni</name>
    <dbReference type="NCBI Taxonomy" id="65129"/>
    <lineage>
        <taxon>Eukaryota</taxon>
        <taxon>Sar</taxon>
        <taxon>Alveolata</taxon>
        <taxon>Ciliophora</taxon>
        <taxon>Intramacronucleata</taxon>
        <taxon>Oligohymenophorea</taxon>
        <taxon>Peniculida</taxon>
        <taxon>Parameciidae</taxon>
        <taxon>Paramecium</taxon>
    </lineage>
</organism>
<gene>
    <name evidence="8" type="ORF">PSON_ATCC_30995.1.T0050042</name>
</gene>
<dbReference type="OrthoDB" id="426293at2759"/>
<evidence type="ECO:0000256" key="5">
    <source>
        <dbReference type="SAM" id="MobiDB-lite"/>
    </source>
</evidence>
<dbReference type="AlphaFoldDB" id="A0A8S1K4W7"/>
<feature type="domain" description="Cyclic nucleotide-binding" evidence="7">
    <location>
        <begin position="516"/>
        <end position="642"/>
    </location>
</feature>
<keyword evidence="2 6" id="KW-0812">Transmembrane</keyword>
<dbReference type="SMART" id="SM00100">
    <property type="entry name" value="cNMP"/>
    <property type="match status" value="1"/>
</dbReference>
<feature type="transmembrane region" description="Helical" evidence="6">
    <location>
        <begin position="334"/>
        <end position="352"/>
    </location>
</feature>
<evidence type="ECO:0000256" key="1">
    <source>
        <dbReference type="ARBA" id="ARBA00004141"/>
    </source>
</evidence>
<dbReference type="Pfam" id="PF00520">
    <property type="entry name" value="Ion_trans"/>
    <property type="match status" value="1"/>
</dbReference>
<feature type="transmembrane region" description="Helical" evidence="6">
    <location>
        <begin position="159"/>
        <end position="179"/>
    </location>
</feature>
<evidence type="ECO:0000313" key="9">
    <source>
        <dbReference type="Proteomes" id="UP000692954"/>
    </source>
</evidence>
<protein>
    <recommendedName>
        <fullName evidence="7">Cyclic nucleotide-binding domain-containing protein</fullName>
    </recommendedName>
</protein>
<keyword evidence="4 6" id="KW-0472">Membrane</keyword>
<feature type="region of interest" description="Disordered" evidence="5">
    <location>
        <begin position="750"/>
        <end position="779"/>
    </location>
</feature>
<dbReference type="GO" id="GO:0005886">
    <property type="term" value="C:plasma membrane"/>
    <property type="evidence" value="ECO:0007669"/>
    <property type="project" value="TreeGrafter"/>
</dbReference>
<evidence type="ECO:0000256" key="4">
    <source>
        <dbReference type="ARBA" id="ARBA00023136"/>
    </source>
</evidence>
<feature type="transmembrane region" description="Helical" evidence="6">
    <location>
        <begin position="233"/>
        <end position="257"/>
    </location>
</feature>
<feature type="transmembrane region" description="Helical" evidence="6">
    <location>
        <begin position="199"/>
        <end position="221"/>
    </location>
</feature>
<sequence length="996" mass="117022">MISSQNFESDPYTLITTKRQIFSSENESNLNKINKKHYLIDQDDNFSQENKNINFIELIQSRSSMIPTVKVLSPRNEQILQNEDGFYFQSSMHLSEGLNKIWQNGGLKIIKYVARFIYQLKTKADKLKIKLMNEEIFMKLGDKSADFQNFKRGNQKQKLNGLLCQFFNKIIFQTIFFWNLVSQGLNKIAIIYPESTFKIIWDTVVVCFIVINIFFIPMSLSFELDKSSQISTLLFETIPSYIFIVEILLNFNTAYYSQGIIHTNRSDIFFHYISNNFIWDLLIAIPFILAQFNIPYIQFILLLRIARVRSMIQNVEDLLNAKEEVQAVMELGKLVYFLVLVAHMCSCGWHLLGRIEYEVYQDENSWLIFYGHYNQQWYDRYIVSLYWSVITTLTVGYGDIVPQTSIERLYVVIVAMVLCGVFGYIISTIGEILKTLEERKALLKKSMKKVNQYIKQKKLNLQLSLKVRKYFEFKHQIDEQLQEQDDDSVLNKLSGSLKQEVLIDIYKPILMKSKFLKENIPENLINNLCQKIKQATFAPGFDLVNVYDPATKLIFILDGQVNSYFISKGLEVLQKNEKESNSVMMQKQYQRGDIIGEQEFIINSSYQFYFKAQTVLSIVYIERNDFLQIIQENEECRQKFYQLKDKLTYQKTYGKTCDVCKWTHRYKDCPFVFYQTNIYKIARNANIDYNQTRIKFDRELRSRSKLQDYQNIQNKGIDFILNQGYLNEDQLNESYLVKLGFEIQGGFLEKSNQSQDSQSQDSHQPDSHSIAPRKGSSQIEKVRTSFMNQKFKTGLGQQNVNLLKNQNQDDDSNAALQNLHIQLQRNTENELQVDLREQAHSIANSNHYNLTNNTIKQLQSPYSQSNLRSSVVNQLGKTETSMLLKGNTNQQQNIHHSTKLTNNNYYVENEIEKNQQQTNNTISFIPEIDIDKMKNYDFYFPQFNVVNVLENLKNYRQHQFNDNKKRNIKEKLKSIRLNKSMNRVLNSSFRNIDESI</sequence>
<keyword evidence="3 6" id="KW-1133">Transmembrane helix</keyword>
<reference evidence="8" key="1">
    <citation type="submission" date="2021-01" db="EMBL/GenBank/DDBJ databases">
        <authorList>
            <consortium name="Genoscope - CEA"/>
            <person name="William W."/>
        </authorList>
    </citation>
    <scope>NUCLEOTIDE SEQUENCE</scope>
</reference>
<evidence type="ECO:0000256" key="6">
    <source>
        <dbReference type="SAM" id="Phobius"/>
    </source>
</evidence>
<dbReference type="InterPro" id="IPR050818">
    <property type="entry name" value="KCNH_animal-type"/>
</dbReference>
<dbReference type="PROSITE" id="PS50042">
    <property type="entry name" value="CNMP_BINDING_3"/>
    <property type="match status" value="1"/>
</dbReference>
<dbReference type="InterPro" id="IPR005821">
    <property type="entry name" value="Ion_trans_dom"/>
</dbReference>
<evidence type="ECO:0000313" key="8">
    <source>
        <dbReference type="EMBL" id="CAD8050490.1"/>
    </source>
</evidence>
<accession>A0A8S1K4W7</accession>
<dbReference type="CDD" id="cd00038">
    <property type="entry name" value="CAP_ED"/>
    <property type="match status" value="1"/>
</dbReference>
<dbReference type="PANTHER" id="PTHR10217">
    <property type="entry name" value="VOLTAGE AND LIGAND GATED POTASSIUM CHANNEL"/>
    <property type="match status" value="1"/>
</dbReference>
<dbReference type="GO" id="GO:0042391">
    <property type="term" value="P:regulation of membrane potential"/>
    <property type="evidence" value="ECO:0007669"/>
    <property type="project" value="TreeGrafter"/>
</dbReference>
<feature type="compositionally biased region" description="Low complexity" evidence="5">
    <location>
        <begin position="751"/>
        <end position="762"/>
    </location>
</feature>
<comment type="subcellular location">
    <subcellularLocation>
        <location evidence="1">Membrane</location>
        <topology evidence="1">Multi-pass membrane protein</topology>
    </subcellularLocation>
</comment>
<dbReference type="InterPro" id="IPR000595">
    <property type="entry name" value="cNMP-bd_dom"/>
</dbReference>
<feature type="transmembrane region" description="Helical" evidence="6">
    <location>
        <begin position="409"/>
        <end position="430"/>
    </location>
</feature>
<evidence type="ECO:0000256" key="3">
    <source>
        <dbReference type="ARBA" id="ARBA00022989"/>
    </source>
</evidence>
<dbReference type="GO" id="GO:0005249">
    <property type="term" value="F:voltage-gated potassium channel activity"/>
    <property type="evidence" value="ECO:0007669"/>
    <property type="project" value="TreeGrafter"/>
</dbReference>
<comment type="caution">
    <text evidence="8">The sequence shown here is derived from an EMBL/GenBank/DDBJ whole genome shotgun (WGS) entry which is preliminary data.</text>
</comment>
<proteinExistence type="predicted"/>
<evidence type="ECO:0000259" key="7">
    <source>
        <dbReference type="PROSITE" id="PS50042"/>
    </source>
</evidence>
<feature type="transmembrane region" description="Helical" evidence="6">
    <location>
        <begin position="277"/>
        <end position="303"/>
    </location>
</feature>
<name>A0A8S1K4W7_9CILI</name>
<feature type="transmembrane region" description="Helical" evidence="6">
    <location>
        <begin position="381"/>
        <end position="397"/>
    </location>
</feature>
<keyword evidence="9" id="KW-1185">Reference proteome</keyword>
<dbReference type="Proteomes" id="UP000692954">
    <property type="component" value="Unassembled WGS sequence"/>
</dbReference>
<dbReference type="EMBL" id="CAJJDN010000005">
    <property type="protein sequence ID" value="CAD8050490.1"/>
    <property type="molecule type" value="Genomic_DNA"/>
</dbReference>
<evidence type="ECO:0000256" key="2">
    <source>
        <dbReference type="ARBA" id="ARBA00022692"/>
    </source>
</evidence>
<dbReference type="PANTHER" id="PTHR10217:SF435">
    <property type="entry name" value="POTASSIUM VOLTAGE-GATED CHANNEL PROTEIN EAG"/>
    <property type="match status" value="1"/>
</dbReference>